<evidence type="ECO:0000313" key="3">
    <source>
        <dbReference type="Proteomes" id="UP000813461"/>
    </source>
</evidence>
<dbReference type="Proteomes" id="UP000813461">
    <property type="component" value="Unassembled WGS sequence"/>
</dbReference>
<keyword evidence="1" id="KW-0812">Transmembrane</keyword>
<protein>
    <submittedName>
        <fullName evidence="2">Uncharacterized protein</fullName>
    </submittedName>
</protein>
<evidence type="ECO:0000313" key="2">
    <source>
        <dbReference type="EMBL" id="KAH7072448.1"/>
    </source>
</evidence>
<accession>A0A8K0QWK5</accession>
<feature type="transmembrane region" description="Helical" evidence="1">
    <location>
        <begin position="139"/>
        <end position="161"/>
    </location>
</feature>
<proteinExistence type="predicted"/>
<keyword evidence="3" id="KW-1185">Reference proteome</keyword>
<evidence type="ECO:0000256" key="1">
    <source>
        <dbReference type="SAM" id="Phobius"/>
    </source>
</evidence>
<sequence>MAKKKFSCINVCATLTILAHLVVLVGIGVMLRAGSGPIKNDLPTDAGRYMVLIDTDQYSREINGQTYQGLPDSHDFSKDKDFFGIFPSLYCSGKKKDDKYIVDFCSPWGKQFFDLHRLWRVWGVDLVQDKLVGQAPRQAFIGLLVGAGSTALSIVMGLLAYKFLWCAVVATLGAWIAAITMICTAAFSTLFINKLVSRAPNLKLTGKGKLVVHSGKAFMLTQSVAAAIALACALIWTFVTWRKRSANKKKAAGKHGEVGYVGVIRRTTGDFFGKLSSQNTSYKHLSGESELTALNSRGGSEVDITSNRQLERLGDDNVAYEPMRHRNS</sequence>
<keyword evidence="1" id="KW-0472">Membrane</keyword>
<name>A0A8K0QWK5_9PLEO</name>
<organism evidence="2 3">
    <name type="scientific">Paraphoma chrysanthemicola</name>
    <dbReference type="NCBI Taxonomy" id="798071"/>
    <lineage>
        <taxon>Eukaryota</taxon>
        <taxon>Fungi</taxon>
        <taxon>Dikarya</taxon>
        <taxon>Ascomycota</taxon>
        <taxon>Pezizomycotina</taxon>
        <taxon>Dothideomycetes</taxon>
        <taxon>Pleosporomycetidae</taxon>
        <taxon>Pleosporales</taxon>
        <taxon>Pleosporineae</taxon>
        <taxon>Phaeosphaeriaceae</taxon>
        <taxon>Paraphoma</taxon>
    </lineage>
</organism>
<feature type="transmembrane region" description="Helical" evidence="1">
    <location>
        <begin position="7"/>
        <end position="31"/>
    </location>
</feature>
<keyword evidence="1" id="KW-1133">Transmembrane helix</keyword>
<feature type="transmembrane region" description="Helical" evidence="1">
    <location>
        <begin position="217"/>
        <end position="239"/>
    </location>
</feature>
<reference evidence="2" key="1">
    <citation type="journal article" date="2021" name="Nat. Commun.">
        <title>Genetic determinants of endophytism in the Arabidopsis root mycobiome.</title>
        <authorList>
            <person name="Mesny F."/>
            <person name="Miyauchi S."/>
            <person name="Thiergart T."/>
            <person name="Pickel B."/>
            <person name="Atanasova L."/>
            <person name="Karlsson M."/>
            <person name="Huettel B."/>
            <person name="Barry K.W."/>
            <person name="Haridas S."/>
            <person name="Chen C."/>
            <person name="Bauer D."/>
            <person name="Andreopoulos W."/>
            <person name="Pangilinan J."/>
            <person name="LaButti K."/>
            <person name="Riley R."/>
            <person name="Lipzen A."/>
            <person name="Clum A."/>
            <person name="Drula E."/>
            <person name="Henrissat B."/>
            <person name="Kohler A."/>
            <person name="Grigoriev I.V."/>
            <person name="Martin F.M."/>
            <person name="Hacquard S."/>
        </authorList>
    </citation>
    <scope>NUCLEOTIDE SEQUENCE</scope>
    <source>
        <strain evidence="2">MPI-SDFR-AT-0120</strain>
    </source>
</reference>
<dbReference type="OrthoDB" id="4480814at2759"/>
<dbReference type="EMBL" id="JAGMVJ010000023">
    <property type="protein sequence ID" value="KAH7072448.1"/>
    <property type="molecule type" value="Genomic_DNA"/>
</dbReference>
<dbReference type="AlphaFoldDB" id="A0A8K0QWK5"/>
<feature type="transmembrane region" description="Helical" evidence="1">
    <location>
        <begin position="168"/>
        <end position="192"/>
    </location>
</feature>
<comment type="caution">
    <text evidence="2">The sequence shown here is derived from an EMBL/GenBank/DDBJ whole genome shotgun (WGS) entry which is preliminary data.</text>
</comment>
<gene>
    <name evidence="2" type="ORF">FB567DRAFT_611943</name>
</gene>